<dbReference type="InterPro" id="IPR031311">
    <property type="entry name" value="CHIT_BIND_RR_consensus"/>
</dbReference>
<evidence type="ECO:0000256" key="3">
    <source>
        <dbReference type="SAM" id="SignalP"/>
    </source>
</evidence>
<sequence>IPQAHSFTMLATPIVLLLSCLVAVYARPQGPGDATIVRYVSENTGIDGYNFEYETSDGVIRQEKGVLQNAGTDNEIMVVTGSVTWTDNEGTKHTINFTADQDGFKPVIA</sequence>
<accession>A0A1B6JNT5</accession>
<feature type="non-terminal residue" evidence="4">
    <location>
        <position position="1"/>
    </location>
</feature>
<gene>
    <name evidence="4" type="ORF">g.8257</name>
</gene>
<dbReference type="PRINTS" id="PR00947">
    <property type="entry name" value="CUTICLE"/>
</dbReference>
<dbReference type="PROSITE" id="PS00233">
    <property type="entry name" value="CHIT_BIND_RR_1"/>
    <property type="match status" value="1"/>
</dbReference>
<evidence type="ECO:0000256" key="1">
    <source>
        <dbReference type="ARBA" id="ARBA00022460"/>
    </source>
</evidence>
<dbReference type="InterPro" id="IPR050468">
    <property type="entry name" value="Cuticle_Struct_Prot"/>
</dbReference>
<organism evidence="4">
    <name type="scientific">Homalodisca liturata</name>
    <dbReference type="NCBI Taxonomy" id="320908"/>
    <lineage>
        <taxon>Eukaryota</taxon>
        <taxon>Metazoa</taxon>
        <taxon>Ecdysozoa</taxon>
        <taxon>Arthropoda</taxon>
        <taxon>Hexapoda</taxon>
        <taxon>Insecta</taxon>
        <taxon>Pterygota</taxon>
        <taxon>Neoptera</taxon>
        <taxon>Paraneoptera</taxon>
        <taxon>Hemiptera</taxon>
        <taxon>Auchenorrhyncha</taxon>
        <taxon>Membracoidea</taxon>
        <taxon>Cicadellidae</taxon>
        <taxon>Cicadellinae</taxon>
        <taxon>Proconiini</taxon>
        <taxon>Homalodisca</taxon>
    </lineage>
</organism>
<keyword evidence="3" id="KW-0732">Signal</keyword>
<evidence type="ECO:0000313" key="4">
    <source>
        <dbReference type="EMBL" id="JAT00818.1"/>
    </source>
</evidence>
<name>A0A1B6JNT5_9HEMI</name>
<dbReference type="PANTHER" id="PTHR10380:SF218">
    <property type="entry name" value="ADULT CUTICLE PROTEIN 65AA-RELATED"/>
    <property type="match status" value="1"/>
</dbReference>
<feature type="signal peptide" evidence="3">
    <location>
        <begin position="1"/>
        <end position="26"/>
    </location>
</feature>
<keyword evidence="1 2" id="KW-0193">Cuticle</keyword>
<dbReference type="EMBL" id="GECU01006889">
    <property type="protein sequence ID" value="JAT00818.1"/>
    <property type="molecule type" value="Transcribed_RNA"/>
</dbReference>
<dbReference type="Pfam" id="PF00379">
    <property type="entry name" value="Chitin_bind_4"/>
    <property type="match status" value="1"/>
</dbReference>
<evidence type="ECO:0000256" key="2">
    <source>
        <dbReference type="PROSITE-ProRule" id="PRU00497"/>
    </source>
</evidence>
<proteinExistence type="predicted"/>
<dbReference type="InterPro" id="IPR000618">
    <property type="entry name" value="Insect_cuticle"/>
</dbReference>
<dbReference type="GO" id="GO:0062129">
    <property type="term" value="C:chitin-based extracellular matrix"/>
    <property type="evidence" value="ECO:0007669"/>
    <property type="project" value="TreeGrafter"/>
</dbReference>
<dbReference type="PANTHER" id="PTHR10380">
    <property type="entry name" value="CUTICLE PROTEIN"/>
    <property type="match status" value="1"/>
</dbReference>
<dbReference type="AlphaFoldDB" id="A0A1B6JNT5"/>
<reference evidence="4" key="1">
    <citation type="submission" date="2015-11" db="EMBL/GenBank/DDBJ databases">
        <title>De novo transcriptome assembly of four potential Pierce s Disease insect vectors from Arizona vineyards.</title>
        <authorList>
            <person name="Tassone E.E."/>
        </authorList>
    </citation>
    <scope>NUCLEOTIDE SEQUENCE</scope>
</reference>
<protein>
    <submittedName>
        <fullName evidence="4">Uncharacterized protein</fullName>
    </submittedName>
</protein>
<feature type="chain" id="PRO_5008585925" evidence="3">
    <location>
        <begin position="27"/>
        <end position="109"/>
    </location>
</feature>
<dbReference type="GO" id="GO:0008010">
    <property type="term" value="F:structural constituent of chitin-based larval cuticle"/>
    <property type="evidence" value="ECO:0007669"/>
    <property type="project" value="TreeGrafter"/>
</dbReference>
<dbReference type="PROSITE" id="PS51155">
    <property type="entry name" value="CHIT_BIND_RR_2"/>
    <property type="match status" value="1"/>
</dbReference>